<proteinExistence type="predicted"/>
<keyword evidence="1" id="KW-1133">Transmembrane helix</keyword>
<comment type="caution">
    <text evidence="2">The sequence shown here is derived from an EMBL/GenBank/DDBJ whole genome shotgun (WGS) entry which is preliminary data.</text>
</comment>
<gene>
    <name evidence="2" type="ORF">RDWZM_008821</name>
</gene>
<protein>
    <submittedName>
        <fullName evidence="2">Uncharacterized protein</fullName>
    </submittedName>
</protein>
<sequence>MFTQKPAYIRFAIAFAVVAITITIIFGLVESAVINCRCGAKPWSIDDSSSLNPSRQCCEYFVESGEGNFTESTMLCVIENEFIYKRFHSCCVSLIRNAYCFQQKLNNKEFGLNTRSKHYRDPWAQYEKIFGSGLFG</sequence>
<feature type="transmembrane region" description="Helical" evidence="1">
    <location>
        <begin position="7"/>
        <end position="29"/>
    </location>
</feature>
<accession>A0A9Q0M235</accession>
<organism evidence="2 3">
    <name type="scientific">Blomia tropicalis</name>
    <name type="common">Mite</name>
    <dbReference type="NCBI Taxonomy" id="40697"/>
    <lineage>
        <taxon>Eukaryota</taxon>
        <taxon>Metazoa</taxon>
        <taxon>Ecdysozoa</taxon>
        <taxon>Arthropoda</taxon>
        <taxon>Chelicerata</taxon>
        <taxon>Arachnida</taxon>
        <taxon>Acari</taxon>
        <taxon>Acariformes</taxon>
        <taxon>Sarcoptiformes</taxon>
        <taxon>Astigmata</taxon>
        <taxon>Glycyphagoidea</taxon>
        <taxon>Echimyopodidae</taxon>
        <taxon>Blomia</taxon>
    </lineage>
</organism>
<dbReference type="AlphaFoldDB" id="A0A9Q0M235"/>
<keyword evidence="1" id="KW-0472">Membrane</keyword>
<dbReference type="EMBL" id="JAPWDV010000003">
    <property type="protein sequence ID" value="KAJ6217664.1"/>
    <property type="molecule type" value="Genomic_DNA"/>
</dbReference>
<dbReference type="Proteomes" id="UP001142055">
    <property type="component" value="Chromosome 3"/>
</dbReference>
<keyword evidence="3" id="KW-1185">Reference proteome</keyword>
<name>A0A9Q0M235_BLOTA</name>
<reference evidence="2" key="1">
    <citation type="submission" date="2022-12" db="EMBL/GenBank/DDBJ databases">
        <title>Genome assemblies of Blomia tropicalis.</title>
        <authorList>
            <person name="Cui Y."/>
        </authorList>
    </citation>
    <scope>NUCLEOTIDE SEQUENCE</scope>
    <source>
        <tissue evidence="2">Adult mites</tissue>
    </source>
</reference>
<evidence type="ECO:0000313" key="2">
    <source>
        <dbReference type="EMBL" id="KAJ6217664.1"/>
    </source>
</evidence>
<evidence type="ECO:0000313" key="3">
    <source>
        <dbReference type="Proteomes" id="UP001142055"/>
    </source>
</evidence>
<evidence type="ECO:0000256" key="1">
    <source>
        <dbReference type="SAM" id="Phobius"/>
    </source>
</evidence>
<keyword evidence="1" id="KW-0812">Transmembrane</keyword>